<dbReference type="SUPFAM" id="SSF56784">
    <property type="entry name" value="HAD-like"/>
    <property type="match status" value="1"/>
</dbReference>
<dbReference type="InterPro" id="IPR023214">
    <property type="entry name" value="HAD_sf"/>
</dbReference>
<dbReference type="InterPro" id="IPR036412">
    <property type="entry name" value="HAD-like_sf"/>
</dbReference>
<dbReference type="Gene3D" id="3.30.9.100">
    <property type="match status" value="1"/>
</dbReference>
<evidence type="ECO:0000313" key="2">
    <source>
        <dbReference type="Proteomes" id="UP000188533"/>
    </source>
</evidence>
<dbReference type="Gene3D" id="3.40.50.1000">
    <property type="entry name" value="HAD superfamily/HAD-like"/>
    <property type="match status" value="1"/>
</dbReference>
<evidence type="ECO:0000313" key="1">
    <source>
        <dbReference type="EMBL" id="GAV99175.1"/>
    </source>
</evidence>
<gene>
    <name evidence="1" type="ORF">LENED_000615</name>
</gene>
<reference evidence="1 2" key="1">
    <citation type="submission" date="2016-08" db="EMBL/GenBank/DDBJ databases">
        <authorList>
            <consortium name="Lentinula edodes genome sequencing consortium"/>
            <person name="Sakamoto Y."/>
            <person name="Nakade K."/>
            <person name="Sato S."/>
            <person name="Yoshida Y."/>
            <person name="Miyazaki K."/>
            <person name="Natsume S."/>
            <person name="Konno N."/>
        </authorList>
    </citation>
    <scope>NUCLEOTIDE SEQUENCE [LARGE SCALE GENOMIC DNA]</scope>
    <source>
        <strain evidence="1 2">NBRC 111202</strain>
    </source>
</reference>
<dbReference type="Gene3D" id="3.50.50.60">
    <property type="entry name" value="FAD/NAD(P)-binding domain"/>
    <property type="match status" value="1"/>
</dbReference>
<organism evidence="1 2">
    <name type="scientific">Lentinula edodes</name>
    <name type="common">Shiitake mushroom</name>
    <name type="synonym">Lentinus edodes</name>
    <dbReference type="NCBI Taxonomy" id="5353"/>
    <lineage>
        <taxon>Eukaryota</taxon>
        <taxon>Fungi</taxon>
        <taxon>Dikarya</taxon>
        <taxon>Basidiomycota</taxon>
        <taxon>Agaricomycotina</taxon>
        <taxon>Agaricomycetes</taxon>
        <taxon>Agaricomycetidae</taxon>
        <taxon>Agaricales</taxon>
        <taxon>Marasmiineae</taxon>
        <taxon>Omphalotaceae</taxon>
        <taxon>Lentinula</taxon>
    </lineage>
</organism>
<dbReference type="EMBL" id="BDGU01000012">
    <property type="protein sequence ID" value="GAV99175.1"/>
    <property type="molecule type" value="Genomic_DNA"/>
</dbReference>
<reference evidence="1 2" key="2">
    <citation type="submission" date="2017-02" db="EMBL/GenBank/DDBJ databases">
        <title>A genome survey and senescence transcriptome analysis in Lentinula edodes.</title>
        <authorList>
            <person name="Sakamoto Y."/>
            <person name="Nakade K."/>
            <person name="Sato S."/>
            <person name="Yoshida Y."/>
            <person name="Miyazaki K."/>
            <person name="Natsume S."/>
            <person name="Konno N."/>
        </authorList>
    </citation>
    <scope>NUCLEOTIDE SEQUENCE [LARGE SCALE GENOMIC DNA]</scope>
    <source>
        <strain evidence="1 2">NBRC 111202</strain>
    </source>
</reference>
<dbReference type="AlphaFoldDB" id="A0A1Q3DW76"/>
<dbReference type="InterPro" id="IPR027706">
    <property type="entry name" value="PGP_Pase"/>
</dbReference>
<name>A0A1Q3DW76_LENED</name>
<accession>A0A1Q3DW76</accession>
<dbReference type="GO" id="GO:0008962">
    <property type="term" value="F:phosphatidylglycerophosphatase activity"/>
    <property type="evidence" value="ECO:0007669"/>
    <property type="project" value="InterPro"/>
</dbReference>
<proteinExistence type="predicted"/>
<protein>
    <recommendedName>
        <fullName evidence="3">HAD-superfamily phosphatase</fullName>
    </recommendedName>
</protein>
<evidence type="ECO:0008006" key="3">
    <source>
        <dbReference type="Google" id="ProtNLM"/>
    </source>
</evidence>
<sequence length="860" mass="96379">MPLNVPGILAPVQFLVNPRIIVPSLSVRDIRHLDFDALKRAGYRGAVFDKDNCLTLPGKDTIIPEIEDAWKECKQVFGKGNVLVVSNTAGAHVDAGGIQAESVRHHLGVPVLFHTSMKPAYSCVKQIRSYFRSLRDPIKDDELIIVGDRLFTDIVMANRIREQSWTERFWLRSQQNSGYPAVDWNTQKTAEPLAANPLQNLLVSTPPPTRTTLGIWTTGLWVEEATVMRFCEKKLLEGVKKWVIAPAKARAQDKVSTLAGLEARSTENGGSTNDEDPLTRAFVRDIPPPAPPQKQNMLRGIASFFQGIQFRRETSQESWLKFMVGIHRKMLTERSCARSSVRFPPLKAFKGWFSGSFRIAGLLAARVCSDFFERVIIVEPEEWLTTEDGMRRYGWEQEHKRTRVMQYQSLHGGQALLYTGLRELFPDLDEQCRYSGMTIYPADRKMNFAGTPIPAPVESYGGNLPKAILGSRSGFETLLRRLVLGQGEYRNVSQIAGTVVGVSPHSDDSSRIGRVKIRRADLGVEELDASLVVDCTGTTRAGLKWLSQSGYGTDVVHGDGKLPLQDAKISFDQKLHYSTLICNVTPATLEKLPVPSNQKLETISYGFGEDDTSKGRRIFALTRMDGNRFLIFAGQSSDETVKYESLDAMRSLVQDFKTYKDPIPEWVFETIDILEESQPVIHSSHLRVPPTAYIRYHQTANLPSNFVALGDSVFSIDPIFGQGCTKALLGAVALHKVLSTRTPADAKEIPGNFSEQFFKEHFNKTDSFWQVTHLLDYGIPSTTPLPGEDLQVGSLIRWYLRRVQILAIKDAQAARTFWDGAMGFGTSIDFFHPSLVLKTLWGTLFMPLKNGERKLATTYR</sequence>
<dbReference type="STRING" id="5353.A0A1Q3DW76"/>
<keyword evidence="2" id="KW-1185">Reference proteome</keyword>
<comment type="caution">
    <text evidence="1">The sequence shown here is derived from an EMBL/GenBank/DDBJ whole genome shotgun (WGS) entry which is preliminary data.</text>
</comment>
<dbReference type="SUPFAM" id="SSF51905">
    <property type="entry name" value="FAD/NAD(P)-binding domain"/>
    <property type="match status" value="1"/>
</dbReference>
<dbReference type="Proteomes" id="UP000188533">
    <property type="component" value="Unassembled WGS sequence"/>
</dbReference>
<dbReference type="InterPro" id="IPR036188">
    <property type="entry name" value="FAD/NAD-bd_sf"/>
</dbReference>
<dbReference type="Pfam" id="PF09419">
    <property type="entry name" value="PGP_phosphatase"/>
    <property type="match status" value="1"/>
</dbReference>